<keyword evidence="3" id="KW-1185">Reference proteome</keyword>
<protein>
    <submittedName>
        <fullName evidence="2">GNAT family N-acetyltransferase</fullName>
    </submittedName>
</protein>
<dbReference type="CDD" id="cd04301">
    <property type="entry name" value="NAT_SF"/>
    <property type="match status" value="1"/>
</dbReference>
<comment type="caution">
    <text evidence="2">The sequence shown here is derived from an EMBL/GenBank/DDBJ whole genome shotgun (WGS) entry which is preliminary data.</text>
</comment>
<proteinExistence type="predicted"/>
<organism evidence="2 3">
    <name type="scientific">Vibrio eleionomae</name>
    <dbReference type="NCBI Taxonomy" id="2653505"/>
    <lineage>
        <taxon>Bacteria</taxon>
        <taxon>Pseudomonadati</taxon>
        <taxon>Pseudomonadota</taxon>
        <taxon>Gammaproteobacteria</taxon>
        <taxon>Vibrionales</taxon>
        <taxon>Vibrionaceae</taxon>
        <taxon>Vibrio</taxon>
    </lineage>
</organism>
<keyword evidence="2" id="KW-0808">Transferase</keyword>
<dbReference type="RefSeq" id="WP_161157801.1">
    <property type="nucleotide sequence ID" value="NZ_WEKT01000052.1"/>
</dbReference>
<dbReference type="InterPro" id="IPR000182">
    <property type="entry name" value="GNAT_dom"/>
</dbReference>
<dbReference type="Pfam" id="PF00583">
    <property type="entry name" value="Acetyltransf_1"/>
    <property type="match status" value="1"/>
</dbReference>
<dbReference type="SUPFAM" id="SSF55729">
    <property type="entry name" value="Acyl-CoA N-acyltransferases (Nat)"/>
    <property type="match status" value="1"/>
</dbReference>
<sequence>MRLIAPSTLYQQQFIAFYREIEAAGEENRELYQPAQEDFQNYVNEITMHAQGKRLPEGWVPSSTFWMVDDSDNIVGVVRIRHNINAPILRNELGHIGYDIAPSCRRKGYGTLILKMALSQARELGISKLRLTADENNLGSRKIIERNGGMLDELKQSDEFNRRTATYWINIK</sequence>
<name>A0A7X4LP84_9VIBR</name>
<gene>
    <name evidence="2" type="ORF">F9817_19285</name>
</gene>
<reference evidence="2 3" key="1">
    <citation type="submission" date="2019-10" db="EMBL/GenBank/DDBJ databases">
        <title>Vibrio sp. nov. isolated from a shrimp pond.</title>
        <authorList>
            <person name="Gomez-Gil B."/>
            <person name="Enciso-Ibarra J."/>
            <person name="Enciso-Ibarra K."/>
            <person name="Bolan-Mejia C."/>
        </authorList>
    </citation>
    <scope>NUCLEOTIDE SEQUENCE [LARGE SCALE GENOMIC DNA]</scope>
    <source>
        <strain evidence="2 3">CAIM 722</strain>
    </source>
</reference>
<accession>A0A7X4LP84</accession>
<evidence type="ECO:0000313" key="3">
    <source>
        <dbReference type="Proteomes" id="UP000462621"/>
    </source>
</evidence>
<dbReference type="PANTHER" id="PTHR39173">
    <property type="entry name" value="ACETYLTRANSFERASE"/>
    <property type="match status" value="1"/>
</dbReference>
<evidence type="ECO:0000259" key="1">
    <source>
        <dbReference type="PROSITE" id="PS51186"/>
    </source>
</evidence>
<feature type="domain" description="N-acetyltransferase" evidence="1">
    <location>
        <begin position="16"/>
        <end position="172"/>
    </location>
</feature>
<dbReference type="EMBL" id="WEKT01000052">
    <property type="protein sequence ID" value="MZI95322.1"/>
    <property type="molecule type" value="Genomic_DNA"/>
</dbReference>
<dbReference type="InterPro" id="IPR016181">
    <property type="entry name" value="Acyl_CoA_acyltransferase"/>
</dbReference>
<dbReference type="Proteomes" id="UP000462621">
    <property type="component" value="Unassembled WGS sequence"/>
</dbReference>
<evidence type="ECO:0000313" key="2">
    <source>
        <dbReference type="EMBL" id="MZI95322.1"/>
    </source>
</evidence>
<dbReference type="PANTHER" id="PTHR39173:SF1">
    <property type="entry name" value="ACETYLTRANSFERASE"/>
    <property type="match status" value="1"/>
</dbReference>
<dbReference type="PROSITE" id="PS51186">
    <property type="entry name" value="GNAT"/>
    <property type="match status" value="1"/>
</dbReference>
<dbReference type="GO" id="GO:0016747">
    <property type="term" value="F:acyltransferase activity, transferring groups other than amino-acyl groups"/>
    <property type="evidence" value="ECO:0007669"/>
    <property type="project" value="InterPro"/>
</dbReference>
<dbReference type="Gene3D" id="3.40.630.30">
    <property type="match status" value="1"/>
</dbReference>
<dbReference type="AlphaFoldDB" id="A0A7X4LP84"/>